<dbReference type="SMR" id="A2F1S7"/>
<comment type="subcellular location">
    <subcellularLocation>
        <location evidence="1 5">Nucleus</location>
        <location evidence="1 5">Nucleolus</location>
    </subcellularLocation>
</comment>
<keyword evidence="8" id="KW-1185">Reference proteome</keyword>
<dbReference type="InterPro" id="IPR007144">
    <property type="entry name" value="SSU_processome_Utp11"/>
</dbReference>
<evidence type="ECO:0000313" key="7">
    <source>
        <dbReference type="EMBL" id="EAY01127.1"/>
    </source>
</evidence>
<dbReference type="eggNOG" id="KOG3237">
    <property type="taxonomic scope" value="Eukaryota"/>
</dbReference>
<sequence length="216" mass="25999">MNSSKWKSPFQRKKRERQQPAARAHLGILEKKKDYIERAKIYHKHEKEIDDLRRAAELRNPNEFYYSMIGDMKEKPVEYKSKPREDFTKEQRLLLETRDINYIIAKMQTQKNKLEKLKIRLPIKTQGSTKIYSSVEEAIKATKGKEVEEENPEEEDTPDVKQLKEEIENREFILQKLQEVYDEMKLQADTKNDENYDTYEDDDGNVHHVWKPIRKR</sequence>
<dbReference type="InParanoid" id="A2F1S7"/>
<gene>
    <name evidence="7" type="ORF">TVAG_040320</name>
</gene>
<dbReference type="Pfam" id="PF03998">
    <property type="entry name" value="Utp11"/>
    <property type="match status" value="1"/>
</dbReference>
<organism evidence="7 8">
    <name type="scientific">Trichomonas vaginalis (strain ATCC PRA-98 / G3)</name>
    <dbReference type="NCBI Taxonomy" id="412133"/>
    <lineage>
        <taxon>Eukaryota</taxon>
        <taxon>Metamonada</taxon>
        <taxon>Parabasalia</taxon>
        <taxon>Trichomonadida</taxon>
        <taxon>Trichomonadidae</taxon>
        <taxon>Trichomonas</taxon>
    </lineage>
</organism>
<evidence type="ECO:0000256" key="1">
    <source>
        <dbReference type="ARBA" id="ARBA00004604"/>
    </source>
</evidence>
<proteinExistence type="inferred from homology"/>
<dbReference type="Proteomes" id="UP000001542">
    <property type="component" value="Unassembled WGS sequence"/>
</dbReference>
<feature type="region of interest" description="Disordered" evidence="6">
    <location>
        <begin position="191"/>
        <end position="216"/>
    </location>
</feature>
<evidence type="ECO:0000313" key="8">
    <source>
        <dbReference type="Proteomes" id="UP000001542"/>
    </source>
</evidence>
<dbReference type="VEuPathDB" id="TrichDB:TVAGG3_0038140"/>
<reference evidence="7" key="2">
    <citation type="journal article" date="2007" name="Science">
        <title>Draft genome sequence of the sexually transmitted pathogen Trichomonas vaginalis.</title>
        <authorList>
            <person name="Carlton J.M."/>
            <person name="Hirt R.P."/>
            <person name="Silva J.C."/>
            <person name="Delcher A.L."/>
            <person name="Schatz M."/>
            <person name="Zhao Q."/>
            <person name="Wortman J.R."/>
            <person name="Bidwell S.L."/>
            <person name="Alsmark U.C.M."/>
            <person name="Besteiro S."/>
            <person name="Sicheritz-Ponten T."/>
            <person name="Noel C.J."/>
            <person name="Dacks J.B."/>
            <person name="Foster P.G."/>
            <person name="Simillion C."/>
            <person name="Van de Peer Y."/>
            <person name="Miranda-Saavedra D."/>
            <person name="Barton G.J."/>
            <person name="Westrop G.D."/>
            <person name="Mueller S."/>
            <person name="Dessi D."/>
            <person name="Fiori P.L."/>
            <person name="Ren Q."/>
            <person name="Paulsen I."/>
            <person name="Zhang H."/>
            <person name="Bastida-Corcuera F.D."/>
            <person name="Simoes-Barbosa A."/>
            <person name="Brown M.T."/>
            <person name="Hayes R.D."/>
            <person name="Mukherjee M."/>
            <person name="Okumura C.Y."/>
            <person name="Schneider R."/>
            <person name="Smith A.J."/>
            <person name="Vanacova S."/>
            <person name="Villalvazo M."/>
            <person name="Haas B.J."/>
            <person name="Pertea M."/>
            <person name="Feldblyum T.V."/>
            <person name="Utterback T.R."/>
            <person name="Shu C.L."/>
            <person name="Osoegawa K."/>
            <person name="de Jong P.J."/>
            <person name="Hrdy I."/>
            <person name="Horvathova L."/>
            <person name="Zubacova Z."/>
            <person name="Dolezal P."/>
            <person name="Malik S.B."/>
            <person name="Logsdon J.M. Jr."/>
            <person name="Henze K."/>
            <person name="Gupta A."/>
            <person name="Wang C.C."/>
            <person name="Dunne R.L."/>
            <person name="Upcroft J.A."/>
            <person name="Upcroft P."/>
            <person name="White O."/>
            <person name="Salzberg S.L."/>
            <person name="Tang P."/>
            <person name="Chiu C.-H."/>
            <person name="Lee Y.-S."/>
            <person name="Embley T.M."/>
            <person name="Coombs G.H."/>
            <person name="Mottram J.C."/>
            <person name="Tachezy J."/>
            <person name="Fraser-Liggett C.M."/>
            <person name="Johnson P.J."/>
        </authorList>
    </citation>
    <scope>NUCLEOTIDE SEQUENCE [LARGE SCALE GENOMIC DNA]</scope>
    <source>
        <strain evidence="7">G3</strain>
    </source>
</reference>
<dbReference type="STRING" id="5722.A2F1S7"/>
<dbReference type="AlphaFoldDB" id="A2F1S7"/>
<reference evidence="7" key="1">
    <citation type="submission" date="2006-10" db="EMBL/GenBank/DDBJ databases">
        <authorList>
            <person name="Amadeo P."/>
            <person name="Zhao Q."/>
            <person name="Wortman J."/>
            <person name="Fraser-Liggett C."/>
            <person name="Carlton J."/>
        </authorList>
    </citation>
    <scope>NUCLEOTIDE SEQUENCE</scope>
    <source>
        <strain evidence="7">G3</strain>
    </source>
</reference>
<dbReference type="FunCoup" id="A2F1S7">
    <property type="interactions" value="350"/>
</dbReference>
<dbReference type="RefSeq" id="XP_001313979.1">
    <property type="nucleotide sequence ID" value="XM_001313974.1"/>
</dbReference>
<comment type="subunit">
    <text evidence="5">Component of the ribosomal small subunit (SSU) processome.</text>
</comment>
<feature type="region of interest" description="Disordered" evidence="6">
    <location>
        <begin position="1"/>
        <end position="24"/>
    </location>
</feature>
<evidence type="ECO:0000256" key="3">
    <source>
        <dbReference type="ARBA" id="ARBA00022552"/>
    </source>
</evidence>
<name>A2F1S7_TRIV3</name>
<evidence type="ECO:0000256" key="5">
    <source>
        <dbReference type="PIRNR" id="PIRNR015952"/>
    </source>
</evidence>
<keyword evidence="3 5" id="KW-0698">rRNA processing</keyword>
<evidence type="ECO:0000256" key="6">
    <source>
        <dbReference type="SAM" id="MobiDB-lite"/>
    </source>
</evidence>
<dbReference type="GO" id="GO:0032040">
    <property type="term" value="C:small-subunit processome"/>
    <property type="evidence" value="ECO:0000318"/>
    <property type="project" value="GO_Central"/>
</dbReference>
<dbReference type="PANTHER" id="PTHR12838">
    <property type="entry name" value="U3 SMALL NUCLEOLAR RNA-ASSOCIATED PROTEIN 11"/>
    <property type="match status" value="1"/>
</dbReference>
<accession>A2F1S7</accession>
<keyword evidence="4 5" id="KW-0539">Nucleus</keyword>
<dbReference type="PANTHER" id="PTHR12838:SF0">
    <property type="entry name" value="U3 SMALL NUCLEOLAR RNA-ASSOCIATED PROTEIN 11-RELATED"/>
    <property type="match status" value="1"/>
</dbReference>
<comment type="function">
    <text evidence="5">Involved in nucleolar processing of pre-18S ribosomal RNA.</text>
</comment>
<evidence type="ECO:0000256" key="4">
    <source>
        <dbReference type="ARBA" id="ARBA00023242"/>
    </source>
</evidence>
<dbReference type="OrthoDB" id="29058at2759"/>
<dbReference type="GO" id="GO:0005730">
    <property type="term" value="C:nucleolus"/>
    <property type="evidence" value="ECO:0000318"/>
    <property type="project" value="GO_Central"/>
</dbReference>
<evidence type="ECO:0000256" key="2">
    <source>
        <dbReference type="ARBA" id="ARBA00008105"/>
    </source>
</evidence>
<feature type="region of interest" description="Disordered" evidence="6">
    <location>
        <begin position="143"/>
        <end position="164"/>
    </location>
</feature>
<dbReference type="GO" id="GO:0006364">
    <property type="term" value="P:rRNA processing"/>
    <property type="evidence" value="ECO:0007669"/>
    <property type="project" value="UniProtKB-UniRule"/>
</dbReference>
<dbReference type="KEGG" id="tva:4758949"/>
<feature type="compositionally biased region" description="Acidic residues" evidence="6">
    <location>
        <begin position="147"/>
        <end position="157"/>
    </location>
</feature>
<dbReference type="EMBL" id="DS113577">
    <property type="protein sequence ID" value="EAY01127.1"/>
    <property type="molecule type" value="Genomic_DNA"/>
</dbReference>
<protein>
    <recommendedName>
        <fullName evidence="5">U3 small nucleolar RNA-associated protein 11</fullName>
        <shortName evidence="5">U3 snoRNA-associated protein 11</shortName>
    </recommendedName>
</protein>
<dbReference type="VEuPathDB" id="TrichDB:TVAG_040320"/>
<dbReference type="PIRSF" id="PIRSF015952">
    <property type="entry name" value="U3snoRNP11"/>
    <property type="match status" value="1"/>
</dbReference>
<comment type="similarity">
    <text evidence="2 5">Belongs to the UTP11 family.</text>
</comment>